<evidence type="ECO:0000256" key="2">
    <source>
        <dbReference type="ARBA" id="ARBA00022614"/>
    </source>
</evidence>
<keyword evidence="6" id="KW-1133">Transmembrane helix</keyword>
<feature type="chain" id="PRO_5041736812" description="Serine-threonine/tyrosine-protein kinase catalytic domain-containing protein" evidence="10">
    <location>
        <begin position="24"/>
        <end position="113"/>
    </location>
</feature>
<evidence type="ECO:0000259" key="11">
    <source>
        <dbReference type="Pfam" id="PF07714"/>
    </source>
</evidence>
<dbReference type="Gene3D" id="3.30.200.20">
    <property type="entry name" value="Phosphorylase Kinase, domain 1"/>
    <property type="match status" value="1"/>
</dbReference>
<dbReference type="Proteomes" id="UP001187471">
    <property type="component" value="Unassembled WGS sequence"/>
</dbReference>
<evidence type="ECO:0000256" key="9">
    <source>
        <dbReference type="ARBA" id="ARBA00023180"/>
    </source>
</evidence>
<keyword evidence="7" id="KW-0472">Membrane</keyword>
<dbReference type="InterPro" id="IPR011009">
    <property type="entry name" value="Kinase-like_dom_sf"/>
</dbReference>
<keyword evidence="3" id="KW-0812">Transmembrane</keyword>
<dbReference type="EMBL" id="JAVXUO010002326">
    <property type="protein sequence ID" value="KAK2974219.1"/>
    <property type="molecule type" value="Genomic_DNA"/>
</dbReference>
<evidence type="ECO:0000256" key="7">
    <source>
        <dbReference type="ARBA" id="ARBA00023136"/>
    </source>
</evidence>
<dbReference type="GO" id="GO:0016020">
    <property type="term" value="C:membrane"/>
    <property type="evidence" value="ECO:0007669"/>
    <property type="project" value="UniProtKB-SubCell"/>
</dbReference>
<dbReference type="InterPro" id="IPR052422">
    <property type="entry name" value="Auxin_Ser/Thr_Kinase"/>
</dbReference>
<dbReference type="InterPro" id="IPR001245">
    <property type="entry name" value="Ser-Thr/Tyr_kinase_cat_dom"/>
</dbReference>
<gene>
    <name evidence="12" type="ORF">RJ640_016705</name>
</gene>
<evidence type="ECO:0000256" key="1">
    <source>
        <dbReference type="ARBA" id="ARBA00004167"/>
    </source>
</evidence>
<evidence type="ECO:0000256" key="5">
    <source>
        <dbReference type="ARBA" id="ARBA00022737"/>
    </source>
</evidence>
<comment type="caution">
    <text evidence="12">The sequence shown here is derived from an EMBL/GenBank/DDBJ whole genome shotgun (WGS) entry which is preliminary data.</text>
</comment>
<keyword evidence="5" id="KW-0677">Repeat</keyword>
<sequence>MSRRWKRVMGNLIVVLVVVIAEGGVKRGEWEEEEEGGLAMDKGGRGASAMVYRGTLRDETNVVVKRWNSVSGRGLKALRSEIGVLSRFRHWYVVSLIGYCDDRELALVHRMLH</sequence>
<proteinExistence type="predicted"/>
<reference evidence="12" key="1">
    <citation type="submission" date="2022-12" db="EMBL/GenBank/DDBJ databases">
        <title>Draft genome assemblies for two species of Escallonia (Escalloniales).</title>
        <authorList>
            <person name="Chanderbali A."/>
            <person name="Dervinis C."/>
            <person name="Anghel I."/>
            <person name="Soltis D."/>
            <person name="Soltis P."/>
            <person name="Zapata F."/>
        </authorList>
    </citation>
    <scope>NUCLEOTIDE SEQUENCE</scope>
    <source>
        <strain evidence="12">UCBG92.1500</strain>
        <tissue evidence="12">Leaf</tissue>
    </source>
</reference>
<evidence type="ECO:0000256" key="10">
    <source>
        <dbReference type="SAM" id="SignalP"/>
    </source>
</evidence>
<keyword evidence="8" id="KW-0675">Receptor</keyword>
<evidence type="ECO:0000256" key="8">
    <source>
        <dbReference type="ARBA" id="ARBA00023170"/>
    </source>
</evidence>
<comment type="subcellular location">
    <subcellularLocation>
        <location evidence="1">Membrane</location>
        <topology evidence="1">Single-pass membrane protein</topology>
    </subcellularLocation>
</comment>
<keyword evidence="13" id="KW-1185">Reference proteome</keyword>
<dbReference type="SUPFAM" id="SSF56112">
    <property type="entry name" value="Protein kinase-like (PK-like)"/>
    <property type="match status" value="1"/>
</dbReference>
<accession>A0AA88U7J1</accession>
<feature type="domain" description="Serine-threonine/tyrosine-protein kinase catalytic" evidence="11">
    <location>
        <begin position="44"/>
        <end position="109"/>
    </location>
</feature>
<keyword evidence="2" id="KW-0433">Leucine-rich repeat</keyword>
<feature type="signal peptide" evidence="10">
    <location>
        <begin position="1"/>
        <end position="23"/>
    </location>
</feature>
<dbReference type="GO" id="GO:0004672">
    <property type="term" value="F:protein kinase activity"/>
    <property type="evidence" value="ECO:0007669"/>
    <property type="project" value="InterPro"/>
</dbReference>
<dbReference type="PANTHER" id="PTHR47986">
    <property type="entry name" value="OSJNBA0070M12.3 PROTEIN"/>
    <property type="match status" value="1"/>
</dbReference>
<keyword evidence="4 10" id="KW-0732">Signal</keyword>
<keyword evidence="9" id="KW-0325">Glycoprotein</keyword>
<evidence type="ECO:0000313" key="12">
    <source>
        <dbReference type="EMBL" id="KAK2974219.1"/>
    </source>
</evidence>
<dbReference type="AlphaFoldDB" id="A0AA88U7J1"/>
<protein>
    <recommendedName>
        <fullName evidence="11">Serine-threonine/tyrosine-protein kinase catalytic domain-containing protein</fullName>
    </recommendedName>
</protein>
<evidence type="ECO:0000313" key="13">
    <source>
        <dbReference type="Proteomes" id="UP001187471"/>
    </source>
</evidence>
<name>A0AA88U7J1_9ASTE</name>
<evidence type="ECO:0000256" key="4">
    <source>
        <dbReference type="ARBA" id="ARBA00022729"/>
    </source>
</evidence>
<evidence type="ECO:0000256" key="3">
    <source>
        <dbReference type="ARBA" id="ARBA00022692"/>
    </source>
</evidence>
<evidence type="ECO:0000256" key="6">
    <source>
        <dbReference type="ARBA" id="ARBA00022989"/>
    </source>
</evidence>
<dbReference type="Pfam" id="PF07714">
    <property type="entry name" value="PK_Tyr_Ser-Thr"/>
    <property type="match status" value="1"/>
</dbReference>
<organism evidence="12 13">
    <name type="scientific">Escallonia rubra</name>
    <dbReference type="NCBI Taxonomy" id="112253"/>
    <lineage>
        <taxon>Eukaryota</taxon>
        <taxon>Viridiplantae</taxon>
        <taxon>Streptophyta</taxon>
        <taxon>Embryophyta</taxon>
        <taxon>Tracheophyta</taxon>
        <taxon>Spermatophyta</taxon>
        <taxon>Magnoliopsida</taxon>
        <taxon>eudicotyledons</taxon>
        <taxon>Gunneridae</taxon>
        <taxon>Pentapetalae</taxon>
        <taxon>asterids</taxon>
        <taxon>campanulids</taxon>
        <taxon>Escalloniales</taxon>
        <taxon>Escalloniaceae</taxon>
        <taxon>Escallonia</taxon>
    </lineage>
</organism>
<dbReference type="PANTHER" id="PTHR47986:SF24">
    <property type="entry name" value="RECEPTOR-LIKE KINASE TMK3"/>
    <property type="match status" value="1"/>
</dbReference>